<dbReference type="PANTHER" id="PTHR31642">
    <property type="entry name" value="TRICHOTHECENE 3-O-ACETYLTRANSFERASE"/>
    <property type="match status" value="1"/>
</dbReference>
<dbReference type="KEGG" id="rarg:115753296"/>
<dbReference type="Pfam" id="PF02458">
    <property type="entry name" value="Transferase"/>
    <property type="match status" value="1"/>
</dbReference>
<dbReference type="OrthoDB" id="1862401at2759"/>
<dbReference type="InterPro" id="IPR050317">
    <property type="entry name" value="Plant_Fungal_Acyltransferase"/>
</dbReference>
<dbReference type="Gene3D" id="3.30.559.10">
    <property type="entry name" value="Chloramphenicol acetyltransferase-like domain"/>
    <property type="match status" value="2"/>
</dbReference>
<gene>
    <name evidence="3" type="primary">LOC115753296</name>
</gene>
<reference evidence="3" key="2">
    <citation type="submission" date="2025-08" db="UniProtKB">
        <authorList>
            <consortium name="RefSeq"/>
        </authorList>
    </citation>
    <scope>IDENTIFICATION</scope>
    <source>
        <tissue evidence="3">Leaf</tissue>
    </source>
</reference>
<evidence type="ECO:0000313" key="3">
    <source>
        <dbReference type="RefSeq" id="XP_030547706.1"/>
    </source>
</evidence>
<evidence type="ECO:0000313" key="2">
    <source>
        <dbReference type="Proteomes" id="UP000827889"/>
    </source>
</evidence>
<reference evidence="2" key="1">
    <citation type="submission" date="2025-05" db="UniProtKB">
        <authorList>
            <consortium name="RefSeq"/>
        </authorList>
    </citation>
    <scope>NUCLEOTIDE SEQUENCE [LARGE SCALE GENOMIC DNA]</scope>
</reference>
<dbReference type="GeneID" id="115753296"/>
<proteinExistence type="inferred from homology"/>
<accession>A0A8B8QKM9</accession>
<dbReference type="RefSeq" id="XP_030547706.1">
    <property type="nucleotide sequence ID" value="XM_030691846.2"/>
</dbReference>
<evidence type="ECO:0000256" key="1">
    <source>
        <dbReference type="ARBA" id="ARBA00009861"/>
    </source>
</evidence>
<organism evidence="2 3">
    <name type="scientific">Rhodamnia argentea</name>
    <dbReference type="NCBI Taxonomy" id="178133"/>
    <lineage>
        <taxon>Eukaryota</taxon>
        <taxon>Viridiplantae</taxon>
        <taxon>Streptophyta</taxon>
        <taxon>Embryophyta</taxon>
        <taxon>Tracheophyta</taxon>
        <taxon>Spermatophyta</taxon>
        <taxon>Magnoliopsida</taxon>
        <taxon>eudicotyledons</taxon>
        <taxon>Gunneridae</taxon>
        <taxon>Pentapetalae</taxon>
        <taxon>rosids</taxon>
        <taxon>malvids</taxon>
        <taxon>Myrtales</taxon>
        <taxon>Myrtaceae</taxon>
        <taxon>Myrtoideae</taxon>
        <taxon>Myrteae</taxon>
        <taxon>Australasian group</taxon>
        <taxon>Rhodamnia</taxon>
    </lineage>
</organism>
<dbReference type="InterPro" id="IPR023213">
    <property type="entry name" value="CAT-like_dom_sf"/>
</dbReference>
<dbReference type="PANTHER" id="PTHR31642:SF115">
    <property type="entry name" value="PROTEIN ECERIFERUM 26-LIKE"/>
    <property type="match status" value="1"/>
</dbReference>
<keyword evidence="2" id="KW-1185">Reference proteome</keyword>
<name>A0A8B8QKM9_9MYRT</name>
<dbReference type="Proteomes" id="UP000827889">
    <property type="component" value="Chromosome 1"/>
</dbReference>
<sequence>MVFQEEENLVYGLKLSSVGPARVTGTDVVHEPAAADLAMKLHYLRGVYFFAGTAVEGLTVPRIKESMFSWCSDYHTTSGRFRRSDSGRPYIKCNDCGVRFIEAKCDRTVDEWLQADRHGSLLRLLVSHQVVGPELFFSPTFLVQVTHFNCGGMSVGLSWAHILSDPFSASDCFNTYGRTLSGLLHPDVPKGPRTLSVPGRLADPPKPAREPVSIKRVGPVGDNWVVDNSCTMEAFTFHLSPDQLARLKSKVGGQSHGEQFPLFESLCAILWQLIAKVRAGNEPSTVTLIRNDPSKREDGLLSNSLKICTVEADFSVAGAYPGEIARALVDRAQDESGLIEEAVERDGGVTDYVVYGANLSFVDLEEVSMYGLRLNGNQPIFASYVIEGVGDEGAVFVLPGPPSSSKDGGNGRAVTIVLPENQLLQLKSELEEQDMLV</sequence>
<dbReference type="AlphaFoldDB" id="A0A8B8QKM9"/>
<dbReference type="GO" id="GO:0016747">
    <property type="term" value="F:acyltransferase activity, transferring groups other than amino-acyl groups"/>
    <property type="evidence" value="ECO:0007669"/>
    <property type="project" value="TreeGrafter"/>
</dbReference>
<protein>
    <submittedName>
        <fullName evidence="3">Protein ECERIFERUM 26-like</fullName>
    </submittedName>
</protein>
<comment type="similarity">
    <text evidence="1">Belongs to the plant acyltransferase family.</text>
</comment>